<dbReference type="AlphaFoldDB" id="A0A849CFM4"/>
<gene>
    <name evidence="1" type="ORF">HLB23_38300</name>
</gene>
<accession>A0A849CFM4</accession>
<protein>
    <submittedName>
        <fullName evidence="1">Uncharacterized protein</fullName>
    </submittedName>
</protein>
<reference evidence="1 2" key="1">
    <citation type="submission" date="2020-05" db="EMBL/GenBank/DDBJ databases">
        <title>MicrobeNet Type strains.</title>
        <authorList>
            <person name="Nicholson A.C."/>
        </authorList>
    </citation>
    <scope>NUCLEOTIDE SEQUENCE [LARGE SCALE GENOMIC DNA]</scope>
    <source>
        <strain evidence="1 2">JCM 3224</strain>
    </source>
</reference>
<keyword evidence="2" id="KW-1185">Reference proteome</keyword>
<dbReference type="Proteomes" id="UP000586827">
    <property type="component" value="Unassembled WGS sequence"/>
</dbReference>
<comment type="caution">
    <text evidence="1">The sequence shown here is derived from an EMBL/GenBank/DDBJ whole genome shotgun (WGS) entry which is preliminary data.</text>
</comment>
<evidence type="ECO:0000313" key="2">
    <source>
        <dbReference type="Proteomes" id="UP000586827"/>
    </source>
</evidence>
<name>A0A849CFM4_9NOCA</name>
<dbReference type="EMBL" id="JABELX010000025">
    <property type="protein sequence ID" value="NNH75640.1"/>
    <property type="molecule type" value="Genomic_DNA"/>
</dbReference>
<sequence length="378" mass="41401">MFVAHDWFTHTSTVSATARHQINGLLAGYCANVRDYAQHSLGDHISVCVTGSLARGEPAVRTRARRFRLASSVDLVVVVSGDNEASRAGVEAFTTSVLEMDRDILTRVYVVRPGDLGEVSGRFGVDLRLRADVPLTGPVPEHIADPLIGTREAFAELVHHLASIYRGDFAPATDPWSAKTALEALRVLALRDGTRAQRYSDLLHDRGLDAVYDPRIVANLIAARERGTALPVSAEQIYETVVAAACKLFALPVDERGLLDALHTIRPGAHLLDGFQYAVLAATMILYGPRRLRGLAASALHVAISALDTDALAEARPFVTRLRRVSPVDFTRGGAHPDRFLYDHMRKIYREYRQCLNEHLLGSSPVADYLGPKQVSRA</sequence>
<organism evidence="1 2">
    <name type="scientific">Nocardia uniformis</name>
    <dbReference type="NCBI Taxonomy" id="53432"/>
    <lineage>
        <taxon>Bacteria</taxon>
        <taxon>Bacillati</taxon>
        <taxon>Actinomycetota</taxon>
        <taxon>Actinomycetes</taxon>
        <taxon>Mycobacteriales</taxon>
        <taxon>Nocardiaceae</taxon>
        <taxon>Nocardia</taxon>
    </lineage>
</organism>
<evidence type="ECO:0000313" key="1">
    <source>
        <dbReference type="EMBL" id="NNH75640.1"/>
    </source>
</evidence>
<proteinExistence type="predicted"/>
<dbReference type="RefSeq" id="WP_170264369.1">
    <property type="nucleotide sequence ID" value="NZ_JABELX010000025.1"/>
</dbReference>